<dbReference type="CDD" id="cd07936">
    <property type="entry name" value="SCAN"/>
    <property type="match status" value="1"/>
</dbReference>
<feature type="domain" description="SCAN box" evidence="3">
    <location>
        <begin position="455"/>
        <end position="533"/>
    </location>
</feature>
<feature type="compositionally biased region" description="Pro residues" evidence="2">
    <location>
        <begin position="346"/>
        <end position="355"/>
    </location>
</feature>
<dbReference type="InterPro" id="IPR050916">
    <property type="entry name" value="SCAN-C2H2_zinc_finger"/>
</dbReference>
<dbReference type="Pfam" id="PF02023">
    <property type="entry name" value="SCAN"/>
    <property type="match status" value="1"/>
</dbReference>
<keyword evidence="5" id="KW-1185">Reference proteome</keyword>
<dbReference type="Gene3D" id="1.10.4020.10">
    <property type="entry name" value="DNA breaking-rejoining enzymes"/>
    <property type="match status" value="1"/>
</dbReference>
<name>A0ABQ7TL44_PHRPL</name>
<keyword evidence="1" id="KW-0539">Nucleus</keyword>
<feature type="compositionally biased region" description="Low complexity" evidence="2">
    <location>
        <begin position="335"/>
        <end position="345"/>
    </location>
</feature>
<evidence type="ECO:0000256" key="1">
    <source>
        <dbReference type="ARBA" id="ARBA00023242"/>
    </source>
</evidence>
<feature type="region of interest" description="Disordered" evidence="2">
    <location>
        <begin position="70"/>
        <end position="98"/>
    </location>
</feature>
<feature type="region of interest" description="Disordered" evidence="2">
    <location>
        <begin position="1"/>
        <end position="48"/>
    </location>
</feature>
<dbReference type="Proteomes" id="UP000826234">
    <property type="component" value="Unassembled WGS sequence"/>
</dbReference>
<evidence type="ECO:0000256" key="2">
    <source>
        <dbReference type="SAM" id="MobiDB-lite"/>
    </source>
</evidence>
<feature type="region of interest" description="Disordered" evidence="2">
    <location>
        <begin position="393"/>
        <end position="447"/>
    </location>
</feature>
<feature type="region of interest" description="Disordered" evidence="2">
    <location>
        <begin position="750"/>
        <end position="793"/>
    </location>
</feature>
<feature type="compositionally biased region" description="Basic and acidic residues" evidence="2">
    <location>
        <begin position="322"/>
        <end position="334"/>
    </location>
</feature>
<feature type="compositionally biased region" description="Basic residues" evidence="2">
    <location>
        <begin position="852"/>
        <end position="862"/>
    </location>
</feature>
<dbReference type="PANTHER" id="PTHR45935">
    <property type="entry name" value="PROTEIN ZBED8-RELATED"/>
    <property type="match status" value="1"/>
</dbReference>
<dbReference type="InterPro" id="IPR038269">
    <property type="entry name" value="SCAN_sf"/>
</dbReference>
<protein>
    <recommendedName>
        <fullName evidence="3">SCAN box domain-containing protein</fullName>
    </recommendedName>
</protein>
<feature type="compositionally biased region" description="Polar residues" evidence="2">
    <location>
        <begin position="750"/>
        <end position="767"/>
    </location>
</feature>
<feature type="region of interest" description="Disordered" evidence="2">
    <location>
        <begin position="322"/>
        <end position="363"/>
    </location>
</feature>
<reference evidence="4 5" key="1">
    <citation type="journal article" date="2022" name="Gigascience">
        <title>A chromosome-level genome assembly and annotation of the desert horned lizard, Phrynosoma platyrhinos, provides insight into chromosomal rearrangements among reptiles.</title>
        <authorList>
            <person name="Koochekian N."/>
            <person name="Ascanio A."/>
            <person name="Farleigh K."/>
            <person name="Card D.C."/>
            <person name="Schield D.R."/>
            <person name="Castoe T.A."/>
            <person name="Jezkova T."/>
        </authorList>
    </citation>
    <scope>NUCLEOTIDE SEQUENCE [LARGE SCALE GENOMIC DNA]</scope>
    <source>
        <strain evidence="4">NK-2021</strain>
    </source>
</reference>
<dbReference type="InterPro" id="IPR003309">
    <property type="entry name" value="SCAN_dom"/>
</dbReference>
<evidence type="ECO:0000313" key="5">
    <source>
        <dbReference type="Proteomes" id="UP000826234"/>
    </source>
</evidence>
<dbReference type="SUPFAM" id="SSF47353">
    <property type="entry name" value="Retrovirus capsid dimerization domain-like"/>
    <property type="match status" value="1"/>
</dbReference>
<feature type="compositionally biased region" description="Polar residues" evidence="2">
    <location>
        <begin position="78"/>
        <end position="87"/>
    </location>
</feature>
<sequence>MLGIKMEEWNPARKPQSGEKSESRGRDPLQEFLTGAAPQQIKQEPDDQRWDTQWLEFLKTVKSPHTEWQHLRLPSPISEGNSNSAPQASLKGAAEASQWPRGEWLAQALPDLLGEAQQACRDLDSSQTVKVEVLDENDVVSLEVRRIKDPVLESKEEPFQLEGPDSEQMGVSEVEGTEEKFFPGSEPEENHGSPQGSQTPQESYPWKITEQEGCRFAELAIDKSSGRTPCSPLLWPSGRAILHPLVGLDTASSLVTLVGSKMALGKGETAALHLQFPGTSERGLQTPLKMEDQDLSGHELGGGRVPRFLPVGSMRDFLAREAHQQVKQEPDEGLQHQQQQQRQPPQLQPQPPPSPQHWESQRQEFPKTVQYPQSGWRNPPMHKALPWDMNSFPAPYEAPPDTTQWSSGGGWVPQSLPRLSRDPPPVYSEHRERRSYGSMKDEVSNEDAISSEIRRQRFRHHRYQEAEGPREICRQLQELCHQWLRPERRTKEQILEVLILEQFLTVLPQEIQNWVRDHGPESCAQAVALSEDFLMRQREAQRKEQQALWTFEDVVRNTPLAQPLPYPAVAQQVHYPTMALPMQYPPMAQQTQYPAIGHQAPNPIMSERMPLLAGRTLICREPVPENGRGLRPYGPIQEFRRPLTNAERMRNRRMRNRKQRLETSMQLVESASRAPSMLLDAMRGLHRQDLKAFDRARQEERQHRKQERRQDRATAQLMVNAIERSHNDLGEFLGRQTTTMAAIAAVFTGQRASSQGPNLNRGSSLGHNNPHWGPPASGNPLPPSHVPGMPSETTARPVIPCLVPPLATPGGICDPIPEPSSPTNGPQEDTTPDSPTPSTSDATSQTLDTRPVHRGTKRKMWE</sequence>
<feature type="compositionally biased region" description="Basic and acidic residues" evidence="2">
    <location>
        <begin position="428"/>
        <end position="443"/>
    </location>
</feature>
<gene>
    <name evidence="4" type="ORF">JD844_013659</name>
</gene>
<feature type="compositionally biased region" description="Low complexity" evidence="2">
    <location>
        <begin position="832"/>
        <end position="846"/>
    </location>
</feature>
<evidence type="ECO:0000259" key="3">
    <source>
        <dbReference type="PROSITE" id="PS50804"/>
    </source>
</evidence>
<evidence type="ECO:0000313" key="4">
    <source>
        <dbReference type="EMBL" id="KAH0630539.1"/>
    </source>
</evidence>
<feature type="compositionally biased region" description="Polar residues" evidence="2">
    <location>
        <begin position="192"/>
        <end position="202"/>
    </location>
</feature>
<feature type="region of interest" description="Disordered" evidence="2">
    <location>
        <begin position="809"/>
        <end position="862"/>
    </location>
</feature>
<feature type="compositionally biased region" description="Basic and acidic residues" evidence="2">
    <location>
        <begin position="1"/>
        <end position="29"/>
    </location>
</feature>
<feature type="region of interest" description="Disordered" evidence="2">
    <location>
        <begin position="152"/>
        <end position="203"/>
    </location>
</feature>
<comment type="caution">
    <text evidence="4">The sequence shown here is derived from an EMBL/GenBank/DDBJ whole genome shotgun (WGS) entry which is preliminary data.</text>
</comment>
<accession>A0ABQ7TL44</accession>
<organism evidence="4 5">
    <name type="scientific">Phrynosoma platyrhinos</name>
    <name type="common">Desert horned lizard</name>
    <dbReference type="NCBI Taxonomy" id="52577"/>
    <lineage>
        <taxon>Eukaryota</taxon>
        <taxon>Metazoa</taxon>
        <taxon>Chordata</taxon>
        <taxon>Craniata</taxon>
        <taxon>Vertebrata</taxon>
        <taxon>Euteleostomi</taxon>
        <taxon>Lepidosauria</taxon>
        <taxon>Squamata</taxon>
        <taxon>Bifurcata</taxon>
        <taxon>Unidentata</taxon>
        <taxon>Episquamata</taxon>
        <taxon>Toxicofera</taxon>
        <taxon>Iguania</taxon>
        <taxon>Phrynosomatidae</taxon>
        <taxon>Phrynosomatinae</taxon>
        <taxon>Phrynosoma</taxon>
    </lineage>
</organism>
<dbReference type="PANTHER" id="PTHR45935:SF15">
    <property type="entry name" value="SCAN BOX DOMAIN-CONTAINING PROTEIN"/>
    <property type="match status" value="1"/>
</dbReference>
<proteinExistence type="predicted"/>
<dbReference type="SMART" id="SM00431">
    <property type="entry name" value="SCAN"/>
    <property type="match status" value="1"/>
</dbReference>
<dbReference type="EMBL" id="JAIPUX010000439">
    <property type="protein sequence ID" value="KAH0630539.1"/>
    <property type="molecule type" value="Genomic_DNA"/>
</dbReference>
<dbReference type="PROSITE" id="PS50804">
    <property type="entry name" value="SCAN_BOX"/>
    <property type="match status" value="1"/>
</dbReference>